<dbReference type="GeneID" id="59345644"/>
<keyword evidence="4" id="KW-1185">Reference proteome</keyword>
<dbReference type="Proteomes" id="UP000636479">
    <property type="component" value="Unassembled WGS sequence"/>
</dbReference>
<gene>
    <name evidence="3" type="ORF">MIND_00639200</name>
</gene>
<evidence type="ECO:0000313" key="4">
    <source>
        <dbReference type="Proteomes" id="UP000636479"/>
    </source>
</evidence>
<dbReference type="InterPro" id="IPR036047">
    <property type="entry name" value="F-box-like_dom_sf"/>
</dbReference>
<organism evidence="3 4">
    <name type="scientific">Mycena indigotica</name>
    <dbReference type="NCBI Taxonomy" id="2126181"/>
    <lineage>
        <taxon>Eukaryota</taxon>
        <taxon>Fungi</taxon>
        <taxon>Dikarya</taxon>
        <taxon>Basidiomycota</taxon>
        <taxon>Agaricomycotina</taxon>
        <taxon>Agaricomycetes</taxon>
        <taxon>Agaricomycetidae</taxon>
        <taxon>Agaricales</taxon>
        <taxon>Marasmiineae</taxon>
        <taxon>Mycenaceae</taxon>
        <taxon>Mycena</taxon>
    </lineage>
</organism>
<comment type="caution">
    <text evidence="3">The sequence shown here is derived from an EMBL/GenBank/DDBJ whole genome shotgun (WGS) entry which is preliminary data.</text>
</comment>
<proteinExistence type="predicted"/>
<dbReference type="SUPFAM" id="SSF102705">
    <property type="entry name" value="NIF3 (NGG1p interacting factor 3)-like"/>
    <property type="match status" value="1"/>
</dbReference>
<accession>A0A8H6STH3</accession>
<dbReference type="PROSITE" id="PS50181">
    <property type="entry name" value="FBOX"/>
    <property type="match status" value="1"/>
</dbReference>
<protein>
    <recommendedName>
        <fullName evidence="2">F-box domain-containing protein</fullName>
    </recommendedName>
</protein>
<dbReference type="InterPro" id="IPR036069">
    <property type="entry name" value="DUF34/NIF3_sf"/>
</dbReference>
<dbReference type="RefSeq" id="XP_037221049.1">
    <property type="nucleotide sequence ID" value="XM_037363128.1"/>
</dbReference>
<evidence type="ECO:0000259" key="2">
    <source>
        <dbReference type="PROSITE" id="PS50181"/>
    </source>
</evidence>
<dbReference type="InterPro" id="IPR001810">
    <property type="entry name" value="F-box_dom"/>
</dbReference>
<feature type="domain" description="F-box" evidence="2">
    <location>
        <begin position="32"/>
        <end position="78"/>
    </location>
</feature>
<name>A0A8H6STH3_9AGAR</name>
<feature type="region of interest" description="Disordered" evidence="1">
    <location>
        <begin position="1"/>
        <end position="22"/>
    </location>
</feature>
<evidence type="ECO:0000313" key="3">
    <source>
        <dbReference type="EMBL" id="KAF7304077.1"/>
    </source>
</evidence>
<sequence>MARETDAPRVKNASPLGIRDATPSRQPLAEACLNLNALPPELKLLIYSYLDPVHLATVARVSLFWRAVVLADRRWDSWVAMLKDTSSGKSLMDTLYSYQMDLSPRIIVSLCFNIQCSSCGKDTDQLFLPLLQRVCTLCQVKEVYSVAALSSALSAYDVRPKEAKDAGLVVLDMSEKSLSTNASKLVSVTAVKKIALAKHANEAALEVHLNNRKDRLLTMHNTRSSTSAQTTNQPPRKKIRLLLQRPAALRDLHTPLDYTQACIVSTNYLELSTEFALDLFPAAHANSSYTYTQVVAKELKSCRICRIADCLRNGLGLEIATLTDLRGMEKMVPADLARHQEVVHYGRRAARCQGLGEDEETCPACSNRFALEVEQDLKELEEEEEH</sequence>
<evidence type="ECO:0000256" key="1">
    <source>
        <dbReference type="SAM" id="MobiDB-lite"/>
    </source>
</evidence>
<dbReference type="AlphaFoldDB" id="A0A8H6STH3"/>
<dbReference type="OrthoDB" id="3003489at2759"/>
<dbReference type="Pfam" id="PF12937">
    <property type="entry name" value="F-box-like"/>
    <property type="match status" value="1"/>
</dbReference>
<dbReference type="EMBL" id="JACAZF010000005">
    <property type="protein sequence ID" value="KAF7304077.1"/>
    <property type="molecule type" value="Genomic_DNA"/>
</dbReference>
<reference evidence="3" key="1">
    <citation type="submission" date="2020-05" db="EMBL/GenBank/DDBJ databases">
        <title>Mycena genomes resolve the evolution of fungal bioluminescence.</title>
        <authorList>
            <person name="Tsai I.J."/>
        </authorList>
    </citation>
    <scope>NUCLEOTIDE SEQUENCE</scope>
    <source>
        <strain evidence="3">171206Taipei</strain>
    </source>
</reference>
<dbReference type="SUPFAM" id="SSF81383">
    <property type="entry name" value="F-box domain"/>
    <property type="match status" value="1"/>
</dbReference>
<dbReference type="Gene3D" id="1.20.1280.50">
    <property type="match status" value="1"/>
</dbReference>